<dbReference type="GO" id="GO:0042277">
    <property type="term" value="F:peptide binding"/>
    <property type="evidence" value="ECO:0007669"/>
    <property type="project" value="TreeGrafter"/>
</dbReference>
<keyword evidence="6" id="KW-0675">Receptor</keyword>
<evidence type="ECO:0000313" key="9">
    <source>
        <dbReference type="EMBL" id="RMX41790.1"/>
    </source>
</evidence>
<evidence type="ECO:0000256" key="4">
    <source>
        <dbReference type="ARBA" id="ARBA00022989"/>
    </source>
</evidence>
<evidence type="ECO:0000256" key="7">
    <source>
        <dbReference type="SAM" id="Phobius"/>
    </source>
</evidence>
<comment type="caution">
    <text evidence="9">The sequence shown here is derived from an EMBL/GenBank/DDBJ whole genome shotgun (WGS) entry which is preliminary data.</text>
</comment>
<dbReference type="GO" id="GO:0004930">
    <property type="term" value="F:G protein-coupled receptor activity"/>
    <property type="evidence" value="ECO:0007669"/>
    <property type="project" value="InterPro"/>
</dbReference>
<feature type="transmembrane region" description="Helical" evidence="7">
    <location>
        <begin position="286"/>
        <end position="309"/>
    </location>
</feature>
<feature type="transmembrane region" description="Helical" evidence="7">
    <location>
        <begin position="22"/>
        <end position="48"/>
    </location>
</feature>
<dbReference type="PANTHER" id="PTHR24241">
    <property type="entry name" value="NEUROPEPTIDE RECEPTOR-RELATED G-PROTEIN COUPLED RECEPTOR"/>
    <property type="match status" value="1"/>
</dbReference>
<organism evidence="9 10">
    <name type="scientific">Pocillopora damicornis</name>
    <name type="common">Cauliflower coral</name>
    <name type="synonym">Millepora damicornis</name>
    <dbReference type="NCBI Taxonomy" id="46731"/>
    <lineage>
        <taxon>Eukaryota</taxon>
        <taxon>Metazoa</taxon>
        <taxon>Cnidaria</taxon>
        <taxon>Anthozoa</taxon>
        <taxon>Hexacorallia</taxon>
        <taxon>Scleractinia</taxon>
        <taxon>Astrocoeniina</taxon>
        <taxon>Pocilloporidae</taxon>
        <taxon>Pocillopora</taxon>
    </lineage>
</organism>
<dbReference type="AlphaFoldDB" id="A0A3M6TK83"/>
<keyword evidence="10" id="KW-1185">Reference proteome</keyword>
<feature type="transmembrane region" description="Helical" evidence="7">
    <location>
        <begin position="106"/>
        <end position="127"/>
    </location>
</feature>
<proteinExistence type="predicted"/>
<dbReference type="EMBL" id="RCHS01003444">
    <property type="protein sequence ID" value="RMX41790.1"/>
    <property type="molecule type" value="Genomic_DNA"/>
</dbReference>
<reference evidence="9 10" key="1">
    <citation type="journal article" date="2018" name="Sci. Rep.">
        <title>Comparative analysis of the Pocillopora damicornis genome highlights role of immune system in coral evolution.</title>
        <authorList>
            <person name="Cunning R."/>
            <person name="Bay R.A."/>
            <person name="Gillette P."/>
            <person name="Baker A.C."/>
            <person name="Traylor-Knowles N."/>
        </authorList>
    </citation>
    <scope>NUCLEOTIDE SEQUENCE [LARGE SCALE GENOMIC DNA]</scope>
    <source>
        <strain evidence="9">RSMAS</strain>
        <tissue evidence="9">Whole animal</tissue>
    </source>
</reference>
<feature type="transmembrane region" description="Helical" evidence="7">
    <location>
        <begin position="148"/>
        <end position="166"/>
    </location>
</feature>
<sequence>MGRNQTEAMDPVYVFTPAGNTAKHVLCLVLSVIGTVGFVGNCSLFYFLWQKKTTSPIQKSRFVRSLNLYMRSLSLSDLLSCSLSLPVLCLQILFDLMQSGWLCKMVRYLNFVFPAITINNLVVISLAKYLSTRKNPYTLGVTAVRRMIIGAWILGITTMLLPAATYDGVAVRLNDSHFTVICRYNQNFYPFQITAVIFPLQYVIPGIFITYVNACLLKTLWIRTGRQIRHAKTSAFKAKLTVTRIRATYLLISLTFAFICPYFVYIGNTAYTQIMKPQRSFSTDYIVRYVGGSIGAYFSSALNFIIYFVQIKDFRAYLRNNFRSRCIRINT</sequence>
<feature type="transmembrane region" description="Helical" evidence="7">
    <location>
        <begin position="68"/>
        <end position="94"/>
    </location>
</feature>
<evidence type="ECO:0000313" key="10">
    <source>
        <dbReference type="Proteomes" id="UP000275408"/>
    </source>
</evidence>
<keyword evidence="2" id="KW-1003">Cell membrane</keyword>
<dbReference type="GO" id="GO:0032870">
    <property type="term" value="P:cellular response to hormone stimulus"/>
    <property type="evidence" value="ECO:0007669"/>
    <property type="project" value="TreeGrafter"/>
</dbReference>
<keyword evidence="4 7" id="KW-1133">Transmembrane helix</keyword>
<protein>
    <recommendedName>
        <fullName evidence="8">G-protein coupled receptors family 1 profile domain-containing protein</fullName>
    </recommendedName>
</protein>
<dbReference type="Gene3D" id="1.20.1070.10">
    <property type="entry name" value="Rhodopsin 7-helix transmembrane proteins"/>
    <property type="match status" value="1"/>
</dbReference>
<dbReference type="PROSITE" id="PS50262">
    <property type="entry name" value="G_PROTEIN_RECEP_F1_2"/>
    <property type="match status" value="1"/>
</dbReference>
<name>A0A3M6TK83_POCDA</name>
<dbReference type="InterPro" id="IPR017452">
    <property type="entry name" value="GPCR_Rhodpsn_7TM"/>
</dbReference>
<keyword evidence="5 7" id="KW-0472">Membrane</keyword>
<evidence type="ECO:0000256" key="6">
    <source>
        <dbReference type="ARBA" id="ARBA00023170"/>
    </source>
</evidence>
<dbReference type="Proteomes" id="UP000275408">
    <property type="component" value="Unassembled WGS sequence"/>
</dbReference>
<dbReference type="GO" id="GO:0005886">
    <property type="term" value="C:plasma membrane"/>
    <property type="evidence" value="ECO:0007669"/>
    <property type="project" value="UniProtKB-SubCell"/>
</dbReference>
<keyword evidence="3 7" id="KW-0812">Transmembrane</keyword>
<dbReference type="OrthoDB" id="5973699at2759"/>
<feature type="transmembrane region" description="Helical" evidence="7">
    <location>
        <begin position="202"/>
        <end position="222"/>
    </location>
</feature>
<dbReference type="CDD" id="cd00637">
    <property type="entry name" value="7tm_classA_rhodopsin-like"/>
    <property type="match status" value="1"/>
</dbReference>
<gene>
    <name evidence="9" type="ORF">pdam_00005588</name>
</gene>
<evidence type="ECO:0000256" key="3">
    <source>
        <dbReference type="ARBA" id="ARBA00022692"/>
    </source>
</evidence>
<dbReference type="PANTHER" id="PTHR24241:SF76">
    <property type="entry name" value="NEUROPEPTIDE SIFAMIDE RECEPTOR"/>
    <property type="match status" value="1"/>
</dbReference>
<dbReference type="PRINTS" id="PR00237">
    <property type="entry name" value="GPCRRHODOPSN"/>
</dbReference>
<dbReference type="Pfam" id="PF00001">
    <property type="entry name" value="7tm_1"/>
    <property type="match status" value="1"/>
</dbReference>
<dbReference type="SUPFAM" id="SSF81321">
    <property type="entry name" value="Family A G protein-coupled receptor-like"/>
    <property type="match status" value="1"/>
</dbReference>
<evidence type="ECO:0000259" key="8">
    <source>
        <dbReference type="PROSITE" id="PS50262"/>
    </source>
</evidence>
<dbReference type="InterPro" id="IPR000276">
    <property type="entry name" value="GPCR_Rhodpsn"/>
</dbReference>
<evidence type="ECO:0000256" key="5">
    <source>
        <dbReference type="ARBA" id="ARBA00023136"/>
    </source>
</evidence>
<evidence type="ECO:0000256" key="2">
    <source>
        <dbReference type="ARBA" id="ARBA00022475"/>
    </source>
</evidence>
<feature type="transmembrane region" description="Helical" evidence="7">
    <location>
        <begin position="247"/>
        <end position="266"/>
    </location>
</feature>
<accession>A0A3M6TK83</accession>
<feature type="domain" description="G-protein coupled receptors family 1 profile" evidence="8">
    <location>
        <begin position="40"/>
        <end position="307"/>
    </location>
</feature>
<evidence type="ECO:0000256" key="1">
    <source>
        <dbReference type="ARBA" id="ARBA00004651"/>
    </source>
</evidence>
<comment type="subcellular location">
    <subcellularLocation>
        <location evidence="1">Cell membrane</location>
        <topology evidence="1">Multi-pass membrane protein</topology>
    </subcellularLocation>
</comment>